<dbReference type="InterPro" id="IPR018490">
    <property type="entry name" value="cNMP-bd_dom_sf"/>
</dbReference>
<dbReference type="InterPro" id="IPR036388">
    <property type="entry name" value="WH-like_DNA-bd_sf"/>
</dbReference>
<keyword evidence="1" id="KW-0805">Transcription regulation</keyword>
<dbReference type="InterPro" id="IPR000595">
    <property type="entry name" value="cNMP-bd_dom"/>
</dbReference>
<sequence>MTSSNLMIRKLEGFHSLASDDQALLERYSRPLHDLPPKHDIIREGDAPRDVVLILSGFACRYKLIEGGKRQIMAFLVPGDFCDFQVFILKRMDHNIGTLSRCNVVRIKREAVLELTERPAIARAFWWASLVDSATLREWLVNVGQRAVEERIAHLLCELLVRLEAVGLVKSNAYSLPISQNDIADALGVTVIHANRMLMALRDQNLIELKARELIVKDVGRLKSFSGFDPNYLHLDR</sequence>
<proteinExistence type="predicted"/>
<name>A0ABT1CBX4_9HYPH</name>
<dbReference type="CDD" id="cd00038">
    <property type="entry name" value="CAP_ED"/>
    <property type="match status" value="1"/>
</dbReference>
<dbReference type="SMART" id="SM00419">
    <property type="entry name" value="HTH_CRP"/>
    <property type="match status" value="1"/>
</dbReference>
<gene>
    <name evidence="5" type="ORF">NGM99_21340</name>
</gene>
<keyword evidence="6" id="KW-1185">Reference proteome</keyword>
<feature type="domain" description="HTH crp-type" evidence="4">
    <location>
        <begin position="146"/>
        <end position="220"/>
    </location>
</feature>
<dbReference type="PANTHER" id="PTHR24567:SF68">
    <property type="entry name" value="DNA-BINDING TRANSCRIPTIONAL DUAL REGULATOR CRP"/>
    <property type="match status" value="1"/>
</dbReference>
<evidence type="ECO:0000313" key="5">
    <source>
        <dbReference type="EMBL" id="MCO6052337.1"/>
    </source>
</evidence>
<comment type="caution">
    <text evidence="5">The sequence shown here is derived from an EMBL/GenBank/DDBJ whole genome shotgun (WGS) entry which is preliminary data.</text>
</comment>
<dbReference type="SUPFAM" id="SSF51206">
    <property type="entry name" value="cAMP-binding domain-like"/>
    <property type="match status" value="1"/>
</dbReference>
<dbReference type="InterPro" id="IPR012318">
    <property type="entry name" value="HTH_CRP"/>
</dbReference>
<dbReference type="PANTHER" id="PTHR24567">
    <property type="entry name" value="CRP FAMILY TRANSCRIPTIONAL REGULATORY PROTEIN"/>
    <property type="match status" value="1"/>
</dbReference>
<dbReference type="Gene3D" id="2.60.120.10">
    <property type="entry name" value="Jelly Rolls"/>
    <property type="match status" value="1"/>
</dbReference>
<keyword evidence="2" id="KW-0238">DNA-binding</keyword>
<dbReference type="Proteomes" id="UP001205906">
    <property type="component" value="Unassembled WGS sequence"/>
</dbReference>
<dbReference type="InterPro" id="IPR014710">
    <property type="entry name" value="RmlC-like_jellyroll"/>
</dbReference>
<dbReference type="InterPro" id="IPR036390">
    <property type="entry name" value="WH_DNA-bd_sf"/>
</dbReference>
<evidence type="ECO:0000313" key="6">
    <source>
        <dbReference type="Proteomes" id="UP001205906"/>
    </source>
</evidence>
<dbReference type="Gene3D" id="1.10.10.10">
    <property type="entry name" value="Winged helix-like DNA-binding domain superfamily/Winged helix DNA-binding domain"/>
    <property type="match status" value="1"/>
</dbReference>
<dbReference type="PROSITE" id="PS51063">
    <property type="entry name" value="HTH_CRP_2"/>
    <property type="match status" value="1"/>
</dbReference>
<dbReference type="RefSeq" id="WP_252822758.1">
    <property type="nucleotide sequence ID" value="NZ_JAMXQS010000015.1"/>
</dbReference>
<accession>A0ABT1CBX4</accession>
<evidence type="ECO:0000259" key="4">
    <source>
        <dbReference type="PROSITE" id="PS51063"/>
    </source>
</evidence>
<dbReference type="Pfam" id="PF00027">
    <property type="entry name" value="cNMP_binding"/>
    <property type="match status" value="1"/>
</dbReference>
<dbReference type="Pfam" id="PF13545">
    <property type="entry name" value="HTH_Crp_2"/>
    <property type="match status" value="1"/>
</dbReference>
<dbReference type="SUPFAM" id="SSF46785">
    <property type="entry name" value="Winged helix' DNA-binding domain"/>
    <property type="match status" value="1"/>
</dbReference>
<dbReference type="EMBL" id="JAMXQS010000015">
    <property type="protein sequence ID" value="MCO6052337.1"/>
    <property type="molecule type" value="Genomic_DNA"/>
</dbReference>
<keyword evidence="3" id="KW-0804">Transcription</keyword>
<reference evidence="5 6" key="1">
    <citation type="submission" date="2022-06" db="EMBL/GenBank/DDBJ databases">
        <title>Mesorhizobium sp. strain RP14 Genome sequencing and assembly.</title>
        <authorList>
            <person name="Kim I."/>
        </authorList>
    </citation>
    <scope>NUCLEOTIDE SEQUENCE [LARGE SCALE GENOMIC DNA]</scope>
    <source>
        <strain evidence="6">RP14(2022)</strain>
    </source>
</reference>
<organism evidence="5 6">
    <name type="scientific">Mesorhizobium liriopis</name>
    <dbReference type="NCBI Taxonomy" id="2953882"/>
    <lineage>
        <taxon>Bacteria</taxon>
        <taxon>Pseudomonadati</taxon>
        <taxon>Pseudomonadota</taxon>
        <taxon>Alphaproteobacteria</taxon>
        <taxon>Hyphomicrobiales</taxon>
        <taxon>Phyllobacteriaceae</taxon>
        <taxon>Mesorhizobium</taxon>
    </lineage>
</organism>
<evidence type="ECO:0000256" key="3">
    <source>
        <dbReference type="ARBA" id="ARBA00023163"/>
    </source>
</evidence>
<evidence type="ECO:0000256" key="2">
    <source>
        <dbReference type="ARBA" id="ARBA00023125"/>
    </source>
</evidence>
<evidence type="ECO:0000256" key="1">
    <source>
        <dbReference type="ARBA" id="ARBA00023015"/>
    </source>
</evidence>
<protein>
    <submittedName>
        <fullName evidence="5">Crp/Fnr family transcriptional regulator</fullName>
    </submittedName>
</protein>
<dbReference type="InterPro" id="IPR050397">
    <property type="entry name" value="Env_Response_Regulators"/>
</dbReference>